<comment type="subcellular location">
    <subcellularLocation>
        <location evidence="1">Membrane</location>
        <topology evidence="1">Multi-pass membrane protein</topology>
    </subcellularLocation>
</comment>
<evidence type="ECO:0000256" key="10">
    <source>
        <dbReference type="ARBA" id="ARBA00022989"/>
    </source>
</evidence>
<evidence type="ECO:0000256" key="7">
    <source>
        <dbReference type="ARBA" id="ARBA00022801"/>
    </source>
</evidence>
<name>A0A8H6XBF1_9AGAR</name>
<keyword evidence="11" id="KW-0443">Lipid metabolism</keyword>
<dbReference type="GO" id="GO:0046872">
    <property type="term" value="F:metal ion binding"/>
    <property type="evidence" value="ECO:0007669"/>
    <property type="project" value="UniProtKB-KW"/>
</dbReference>
<evidence type="ECO:0000256" key="4">
    <source>
        <dbReference type="ARBA" id="ARBA00006335"/>
    </source>
</evidence>
<dbReference type="EMBL" id="JACAZH010000033">
    <property type="protein sequence ID" value="KAF7337471.1"/>
    <property type="molecule type" value="Genomic_DNA"/>
</dbReference>
<accession>A0A8H6XBF1</accession>
<keyword evidence="7" id="KW-0378">Hydrolase</keyword>
<dbReference type="PANTHER" id="PTHR16320">
    <property type="entry name" value="SPHINGOMYELINASE FAMILY MEMBER"/>
    <property type="match status" value="1"/>
</dbReference>
<keyword evidence="9" id="KW-0746">Sphingolipid metabolism</keyword>
<dbReference type="Gene3D" id="3.60.10.10">
    <property type="entry name" value="Endonuclease/exonuclease/phosphatase"/>
    <property type="match status" value="1"/>
</dbReference>
<dbReference type="GO" id="GO:0016020">
    <property type="term" value="C:membrane"/>
    <property type="evidence" value="ECO:0007669"/>
    <property type="project" value="UniProtKB-SubCell"/>
</dbReference>
<feature type="transmembrane region" description="Helical" evidence="13">
    <location>
        <begin position="367"/>
        <end position="386"/>
    </location>
</feature>
<evidence type="ECO:0000256" key="1">
    <source>
        <dbReference type="ARBA" id="ARBA00004141"/>
    </source>
</evidence>
<protein>
    <submittedName>
        <fullName evidence="15">Endo/exonuclease/phosphatase domain-containing protein</fullName>
    </submittedName>
</protein>
<dbReference type="InterPro" id="IPR036691">
    <property type="entry name" value="Endo/exonu/phosph_ase_sf"/>
</dbReference>
<evidence type="ECO:0000256" key="12">
    <source>
        <dbReference type="ARBA" id="ARBA00023136"/>
    </source>
</evidence>
<dbReference type="PANTHER" id="PTHR16320:SF24">
    <property type="entry name" value="PHOSPHODIESTERASE, PUTATIVE-RELATED"/>
    <property type="match status" value="1"/>
</dbReference>
<dbReference type="Pfam" id="PF03372">
    <property type="entry name" value="Exo_endo_phos"/>
    <property type="match status" value="1"/>
</dbReference>
<dbReference type="GO" id="GO:0006665">
    <property type="term" value="P:sphingolipid metabolic process"/>
    <property type="evidence" value="ECO:0007669"/>
    <property type="project" value="UniProtKB-KW"/>
</dbReference>
<keyword evidence="15" id="KW-0269">Exonuclease</keyword>
<comment type="pathway">
    <text evidence="2">Lipid metabolism; sphingolipid metabolism.</text>
</comment>
<dbReference type="SUPFAM" id="SSF56219">
    <property type="entry name" value="DNase I-like"/>
    <property type="match status" value="1"/>
</dbReference>
<proteinExistence type="inferred from homology"/>
<evidence type="ECO:0000313" key="15">
    <source>
        <dbReference type="EMBL" id="KAF7337471.1"/>
    </source>
</evidence>
<dbReference type="InterPro" id="IPR038772">
    <property type="entry name" value="Sph/SMPD2-like"/>
</dbReference>
<evidence type="ECO:0000256" key="13">
    <source>
        <dbReference type="SAM" id="Phobius"/>
    </source>
</evidence>
<keyword evidence="16" id="KW-1185">Reference proteome</keyword>
<evidence type="ECO:0000256" key="3">
    <source>
        <dbReference type="ARBA" id="ARBA00004991"/>
    </source>
</evidence>
<dbReference type="InterPro" id="IPR005135">
    <property type="entry name" value="Endo/exonuclease/phosphatase"/>
</dbReference>
<evidence type="ECO:0000256" key="11">
    <source>
        <dbReference type="ARBA" id="ARBA00023098"/>
    </source>
</evidence>
<comment type="caution">
    <text evidence="15">The sequence shown here is derived from an EMBL/GenBank/DDBJ whole genome shotgun (WGS) entry which is preliminary data.</text>
</comment>
<evidence type="ECO:0000256" key="5">
    <source>
        <dbReference type="ARBA" id="ARBA00022692"/>
    </source>
</evidence>
<reference evidence="15" key="1">
    <citation type="submission" date="2020-05" db="EMBL/GenBank/DDBJ databases">
        <title>Mycena genomes resolve the evolution of fungal bioluminescence.</title>
        <authorList>
            <person name="Tsai I.J."/>
        </authorList>
    </citation>
    <scope>NUCLEOTIDE SEQUENCE</scope>
    <source>
        <strain evidence="15">160909Yilan</strain>
    </source>
</reference>
<keyword evidence="10 13" id="KW-1133">Transmembrane helix</keyword>
<keyword evidence="6" id="KW-0479">Metal-binding</keyword>
<evidence type="ECO:0000256" key="2">
    <source>
        <dbReference type="ARBA" id="ARBA00004760"/>
    </source>
</evidence>
<evidence type="ECO:0000256" key="8">
    <source>
        <dbReference type="ARBA" id="ARBA00022842"/>
    </source>
</evidence>
<keyword evidence="12 13" id="KW-0472">Membrane</keyword>
<sequence length="446" mass="49138">MSETALHVLTLNCWGLKYVSKNRTERVRAIAQELAKFHHDIIALQEIWVFADYEHVRDSVIKRLPYSKFFYSGALGSGLALLSRFPIISTSVHPYSLNGAPIDVGGGDWFVGKAAVSITISHPVLGQVQIFNTHLYAKGGEDGPEHNRAHRIVNAWEFSKLARQAAELGRYVIAAGDFNSIPSTLPMALIREYADLSDSWAVAHPIAPSTSSPSAMDAITQFGVTADSPLNSYSAGKPIGPYARKFLGKRLDYILYRQPIRPPTHLDDDPLPVLKCTECNVLLTEKVPGRPFSFSDHFALEATLEIQTGNRAPADLADAHNVWATPGAVRGPATTSVSKLSADSLTTAMQALAACYRFSRQRAKKELALFAGCIFILLAVVVGSPWLPHSWINPIFILFTIFVAWLGTTMLYEGFLYGNWECNALMNVIEELEIYKNSLETQAGTR</sequence>
<keyword evidence="15" id="KW-0540">Nuclease</keyword>
<keyword evidence="8" id="KW-0460">Magnesium</keyword>
<comment type="similarity">
    <text evidence="4">Belongs to the neutral sphingomyelinase family.</text>
</comment>
<organism evidence="15 16">
    <name type="scientific">Mycena sanguinolenta</name>
    <dbReference type="NCBI Taxonomy" id="230812"/>
    <lineage>
        <taxon>Eukaryota</taxon>
        <taxon>Fungi</taxon>
        <taxon>Dikarya</taxon>
        <taxon>Basidiomycota</taxon>
        <taxon>Agaricomycotina</taxon>
        <taxon>Agaricomycetes</taxon>
        <taxon>Agaricomycetidae</taxon>
        <taxon>Agaricales</taxon>
        <taxon>Marasmiineae</taxon>
        <taxon>Mycenaceae</taxon>
        <taxon>Mycena</taxon>
    </lineage>
</organism>
<dbReference type="GO" id="GO:0004767">
    <property type="term" value="F:sphingomyelin phosphodiesterase activity"/>
    <property type="evidence" value="ECO:0007669"/>
    <property type="project" value="InterPro"/>
</dbReference>
<dbReference type="Proteomes" id="UP000623467">
    <property type="component" value="Unassembled WGS sequence"/>
</dbReference>
<evidence type="ECO:0000256" key="9">
    <source>
        <dbReference type="ARBA" id="ARBA00022919"/>
    </source>
</evidence>
<evidence type="ECO:0000256" key="6">
    <source>
        <dbReference type="ARBA" id="ARBA00022723"/>
    </source>
</evidence>
<dbReference type="OrthoDB" id="387657at2759"/>
<feature type="domain" description="Endonuclease/exonuclease/phosphatase" evidence="14">
    <location>
        <begin position="9"/>
        <end position="297"/>
    </location>
</feature>
<comment type="pathway">
    <text evidence="3">Sphingolipid metabolism.</text>
</comment>
<dbReference type="GO" id="GO:0004527">
    <property type="term" value="F:exonuclease activity"/>
    <property type="evidence" value="ECO:0007669"/>
    <property type="project" value="UniProtKB-KW"/>
</dbReference>
<evidence type="ECO:0000313" key="16">
    <source>
        <dbReference type="Proteomes" id="UP000623467"/>
    </source>
</evidence>
<evidence type="ECO:0000259" key="14">
    <source>
        <dbReference type="Pfam" id="PF03372"/>
    </source>
</evidence>
<feature type="transmembrane region" description="Helical" evidence="13">
    <location>
        <begin position="392"/>
        <end position="412"/>
    </location>
</feature>
<gene>
    <name evidence="15" type="ORF">MSAN_02220100</name>
</gene>
<dbReference type="AlphaFoldDB" id="A0A8H6XBF1"/>
<keyword evidence="5 13" id="KW-0812">Transmembrane</keyword>